<evidence type="ECO:0000256" key="9">
    <source>
        <dbReference type="PIRSR" id="PIRSR602401-1"/>
    </source>
</evidence>
<evidence type="ECO:0000256" key="7">
    <source>
        <dbReference type="ARBA" id="ARBA00023004"/>
    </source>
</evidence>
<dbReference type="GO" id="GO:0020037">
    <property type="term" value="F:heme binding"/>
    <property type="evidence" value="ECO:0007669"/>
    <property type="project" value="InterPro"/>
</dbReference>
<keyword evidence="6 10" id="KW-0560">Oxidoreductase</keyword>
<dbReference type="Gene3D" id="1.10.630.10">
    <property type="entry name" value="Cytochrome P450"/>
    <property type="match status" value="1"/>
</dbReference>
<dbReference type="InterPro" id="IPR017972">
    <property type="entry name" value="Cyt_P450_CS"/>
</dbReference>
<evidence type="ECO:0000256" key="5">
    <source>
        <dbReference type="ARBA" id="ARBA00022723"/>
    </source>
</evidence>
<dbReference type="EMBL" id="JABCKI010000145">
    <property type="protein sequence ID" value="KAG5652244.1"/>
    <property type="molecule type" value="Genomic_DNA"/>
</dbReference>
<evidence type="ECO:0000256" key="2">
    <source>
        <dbReference type="ARBA" id="ARBA00005179"/>
    </source>
</evidence>
<keyword evidence="4 9" id="KW-0349">Heme</keyword>
<sequence length="513" mass="57298">MSPSVPLSAGLAGLLVTLFIWFRKHKASTASLPPGPKPVPFLGNVRDLTAKELWLPAEKWAKQYGEIVYLHVLGQGLVFLNTPEAAFDLLDKRGSIYSDKPSLVMAGDLCGCKNMVAFTAYGEQSKRQRKIMYKAFGLSVIPTYHPLLASETHNFLRQLVRSPESYVAHTSRYAGALTLKVVYGYEPLPKEDKFIALAEECVDIISNEIASGGGIWPVDIFPSLQYLPDWAPGAGFKAKAVKWKAKMEEFVEKPFEFVVGSVKSGNFKPSFCSTLLDDDAKMTPEFEFDLKWTANSMYAASIDTTLTSISHFILAMIGNPDVLAKAQKEIDTVVGLERLPTFSDRPNLPYLEAVLNETWRWGAPVPLNLPHRLMEDDIYKGMHIPKGSLVFGNIWAILRDERVYPDPSAFIPERFLEKVDPATKKRMDPRNYVFGFGRRKCPGANLVESSIWHLMAGMIATLDISKAKDEFGNVIEPVVDFDNPIFRYVSPSVNKYSAAISSFPLYYQATQAL</sequence>
<dbReference type="Pfam" id="PF00067">
    <property type="entry name" value="p450"/>
    <property type="match status" value="1"/>
</dbReference>
<organism evidence="11 12">
    <name type="scientific">Sphagnurus paluster</name>
    <dbReference type="NCBI Taxonomy" id="117069"/>
    <lineage>
        <taxon>Eukaryota</taxon>
        <taxon>Fungi</taxon>
        <taxon>Dikarya</taxon>
        <taxon>Basidiomycota</taxon>
        <taxon>Agaricomycotina</taxon>
        <taxon>Agaricomycetes</taxon>
        <taxon>Agaricomycetidae</taxon>
        <taxon>Agaricales</taxon>
        <taxon>Tricholomatineae</taxon>
        <taxon>Lyophyllaceae</taxon>
        <taxon>Sphagnurus</taxon>
    </lineage>
</organism>
<reference evidence="11" key="1">
    <citation type="submission" date="2021-02" db="EMBL/GenBank/DDBJ databases">
        <authorList>
            <person name="Nieuwenhuis M."/>
            <person name="Van De Peppel L.J.J."/>
        </authorList>
    </citation>
    <scope>NUCLEOTIDE SEQUENCE</scope>
    <source>
        <strain evidence="11">D49</strain>
    </source>
</reference>
<proteinExistence type="inferred from homology"/>
<name>A0A9P7KJP5_9AGAR</name>
<dbReference type="OrthoDB" id="2789670at2759"/>
<evidence type="ECO:0000256" key="8">
    <source>
        <dbReference type="ARBA" id="ARBA00023033"/>
    </source>
</evidence>
<keyword evidence="7 9" id="KW-0408">Iron</keyword>
<feature type="binding site" description="axial binding residue" evidence="9">
    <location>
        <position position="441"/>
    </location>
    <ligand>
        <name>heme</name>
        <dbReference type="ChEBI" id="CHEBI:30413"/>
    </ligand>
    <ligandPart>
        <name>Fe</name>
        <dbReference type="ChEBI" id="CHEBI:18248"/>
    </ligandPart>
</feature>
<comment type="cofactor">
    <cofactor evidence="1 9">
        <name>heme</name>
        <dbReference type="ChEBI" id="CHEBI:30413"/>
    </cofactor>
</comment>
<dbReference type="AlphaFoldDB" id="A0A9P7KJP5"/>
<dbReference type="SUPFAM" id="SSF48264">
    <property type="entry name" value="Cytochrome P450"/>
    <property type="match status" value="1"/>
</dbReference>
<evidence type="ECO:0000256" key="1">
    <source>
        <dbReference type="ARBA" id="ARBA00001971"/>
    </source>
</evidence>
<accession>A0A9P7KJP5</accession>
<dbReference type="InterPro" id="IPR036396">
    <property type="entry name" value="Cyt_P450_sf"/>
</dbReference>
<evidence type="ECO:0000256" key="4">
    <source>
        <dbReference type="ARBA" id="ARBA00022617"/>
    </source>
</evidence>
<evidence type="ECO:0000313" key="11">
    <source>
        <dbReference type="EMBL" id="KAG5652244.1"/>
    </source>
</evidence>
<keyword evidence="8 10" id="KW-0503">Monooxygenase</keyword>
<reference evidence="11" key="2">
    <citation type="submission" date="2021-10" db="EMBL/GenBank/DDBJ databases">
        <title>Phylogenomics reveals ancestral predisposition of the termite-cultivated fungus Termitomyces towards a domesticated lifestyle.</title>
        <authorList>
            <person name="Auxier B."/>
            <person name="Grum-Grzhimaylo A."/>
            <person name="Cardenas M.E."/>
            <person name="Lodge J.D."/>
            <person name="Laessoe T."/>
            <person name="Pedersen O."/>
            <person name="Smith M.E."/>
            <person name="Kuyper T.W."/>
            <person name="Franco-Molano E.A."/>
            <person name="Baroni T.J."/>
            <person name="Aanen D.K."/>
        </authorList>
    </citation>
    <scope>NUCLEOTIDE SEQUENCE</scope>
    <source>
        <strain evidence="11">D49</strain>
    </source>
</reference>
<protein>
    <recommendedName>
        <fullName evidence="13">Cytochrome P450</fullName>
    </recommendedName>
</protein>
<keyword evidence="5 9" id="KW-0479">Metal-binding</keyword>
<dbReference type="Proteomes" id="UP000717328">
    <property type="component" value="Unassembled WGS sequence"/>
</dbReference>
<comment type="similarity">
    <text evidence="3 10">Belongs to the cytochrome P450 family.</text>
</comment>
<keyword evidence="12" id="KW-1185">Reference proteome</keyword>
<dbReference type="PROSITE" id="PS00086">
    <property type="entry name" value="CYTOCHROME_P450"/>
    <property type="match status" value="1"/>
</dbReference>
<evidence type="ECO:0008006" key="13">
    <source>
        <dbReference type="Google" id="ProtNLM"/>
    </source>
</evidence>
<dbReference type="PANTHER" id="PTHR46300">
    <property type="entry name" value="P450, PUTATIVE (EUROFUNG)-RELATED-RELATED"/>
    <property type="match status" value="1"/>
</dbReference>
<comment type="pathway">
    <text evidence="2">Secondary metabolite biosynthesis.</text>
</comment>
<dbReference type="InterPro" id="IPR050364">
    <property type="entry name" value="Cytochrome_P450_fung"/>
</dbReference>
<comment type="caution">
    <text evidence="11">The sequence shown here is derived from an EMBL/GenBank/DDBJ whole genome shotgun (WGS) entry which is preliminary data.</text>
</comment>
<dbReference type="CDD" id="cd11065">
    <property type="entry name" value="CYP64-like"/>
    <property type="match status" value="1"/>
</dbReference>
<dbReference type="InterPro" id="IPR001128">
    <property type="entry name" value="Cyt_P450"/>
</dbReference>
<dbReference type="GO" id="GO:0004497">
    <property type="term" value="F:monooxygenase activity"/>
    <property type="evidence" value="ECO:0007669"/>
    <property type="project" value="UniProtKB-KW"/>
</dbReference>
<dbReference type="PANTHER" id="PTHR46300:SF7">
    <property type="entry name" value="P450, PUTATIVE (EUROFUNG)-RELATED"/>
    <property type="match status" value="1"/>
</dbReference>
<dbReference type="PRINTS" id="PR00463">
    <property type="entry name" value="EP450I"/>
</dbReference>
<evidence type="ECO:0000313" key="12">
    <source>
        <dbReference type="Proteomes" id="UP000717328"/>
    </source>
</evidence>
<dbReference type="InterPro" id="IPR002401">
    <property type="entry name" value="Cyt_P450_E_grp-I"/>
</dbReference>
<gene>
    <name evidence="11" type="ORF">H0H81_005702</name>
</gene>
<dbReference type="GO" id="GO:0016705">
    <property type="term" value="F:oxidoreductase activity, acting on paired donors, with incorporation or reduction of molecular oxygen"/>
    <property type="evidence" value="ECO:0007669"/>
    <property type="project" value="InterPro"/>
</dbReference>
<dbReference type="GO" id="GO:0005506">
    <property type="term" value="F:iron ion binding"/>
    <property type="evidence" value="ECO:0007669"/>
    <property type="project" value="InterPro"/>
</dbReference>
<evidence type="ECO:0000256" key="10">
    <source>
        <dbReference type="RuleBase" id="RU000461"/>
    </source>
</evidence>
<evidence type="ECO:0000256" key="6">
    <source>
        <dbReference type="ARBA" id="ARBA00023002"/>
    </source>
</evidence>
<evidence type="ECO:0000256" key="3">
    <source>
        <dbReference type="ARBA" id="ARBA00010617"/>
    </source>
</evidence>